<dbReference type="SUPFAM" id="SSF48498">
    <property type="entry name" value="Tetracyclin repressor-like, C-terminal domain"/>
    <property type="match status" value="1"/>
</dbReference>
<evidence type="ECO:0000313" key="6">
    <source>
        <dbReference type="EMBL" id="RZS36577.1"/>
    </source>
</evidence>
<dbReference type="AlphaFoldDB" id="A0A4Q7KK41"/>
<dbReference type="InterPro" id="IPR009057">
    <property type="entry name" value="Homeodomain-like_sf"/>
</dbReference>
<dbReference type="PROSITE" id="PS01081">
    <property type="entry name" value="HTH_TETR_1"/>
    <property type="match status" value="1"/>
</dbReference>
<dbReference type="RefSeq" id="WP_130346048.1">
    <property type="nucleotide sequence ID" value="NZ_SGWQ01000007.1"/>
</dbReference>
<dbReference type="EMBL" id="SGWQ01000007">
    <property type="protein sequence ID" value="RZS36577.1"/>
    <property type="molecule type" value="Genomic_DNA"/>
</dbReference>
<comment type="caution">
    <text evidence="6">The sequence shown here is derived from an EMBL/GenBank/DDBJ whole genome shotgun (WGS) entry which is preliminary data.</text>
</comment>
<dbReference type="InterPro" id="IPR001647">
    <property type="entry name" value="HTH_TetR"/>
</dbReference>
<evidence type="ECO:0000256" key="4">
    <source>
        <dbReference type="PROSITE-ProRule" id="PRU00335"/>
    </source>
</evidence>
<evidence type="ECO:0000256" key="1">
    <source>
        <dbReference type="ARBA" id="ARBA00023015"/>
    </source>
</evidence>
<gene>
    <name evidence="6" type="ORF">EV193_107258</name>
</gene>
<dbReference type="InterPro" id="IPR050109">
    <property type="entry name" value="HTH-type_TetR-like_transc_reg"/>
</dbReference>
<feature type="domain" description="HTH tetR-type" evidence="5">
    <location>
        <begin position="8"/>
        <end position="68"/>
    </location>
</feature>
<evidence type="ECO:0000256" key="3">
    <source>
        <dbReference type="ARBA" id="ARBA00023163"/>
    </source>
</evidence>
<proteinExistence type="predicted"/>
<accession>A0A4Q7KK41</accession>
<dbReference type="Pfam" id="PF00440">
    <property type="entry name" value="TetR_N"/>
    <property type="match status" value="1"/>
</dbReference>
<keyword evidence="7" id="KW-1185">Reference proteome</keyword>
<dbReference type="InterPro" id="IPR036271">
    <property type="entry name" value="Tet_transcr_reg_TetR-rel_C_sf"/>
</dbReference>
<sequence length="211" mass="22873">MTKQARSEQTRALLLNAAADLLSKDGYAASSMEDISKAAGVTKGALYFHFSGKDKVCAAVQSEAVSILRTFIAELETGRTSALQSLIDLTHTMVRWLDTEPVIAASFRIGRECGSTDDSFLTFSRAWFAEVRRALRVAKKNQELSEDVRMDVAVVMVAVMCLGIEMLATTSSRPAKPSESLAGMWTLILPEIADDETLAGLDAFGSSNVDR</sequence>
<dbReference type="InterPro" id="IPR023772">
    <property type="entry name" value="DNA-bd_HTH_TetR-type_CS"/>
</dbReference>
<dbReference type="PANTHER" id="PTHR30055:SF234">
    <property type="entry name" value="HTH-TYPE TRANSCRIPTIONAL REGULATOR BETI"/>
    <property type="match status" value="1"/>
</dbReference>
<dbReference type="PANTHER" id="PTHR30055">
    <property type="entry name" value="HTH-TYPE TRANSCRIPTIONAL REGULATOR RUTR"/>
    <property type="match status" value="1"/>
</dbReference>
<evidence type="ECO:0000256" key="2">
    <source>
        <dbReference type="ARBA" id="ARBA00023125"/>
    </source>
</evidence>
<evidence type="ECO:0000313" key="7">
    <source>
        <dbReference type="Proteomes" id="UP000294257"/>
    </source>
</evidence>
<protein>
    <submittedName>
        <fullName evidence="6">TetR family transcriptional regulator</fullName>
    </submittedName>
</protein>
<dbReference type="PROSITE" id="PS50977">
    <property type="entry name" value="HTH_TETR_2"/>
    <property type="match status" value="1"/>
</dbReference>
<dbReference type="SUPFAM" id="SSF46689">
    <property type="entry name" value="Homeodomain-like"/>
    <property type="match status" value="1"/>
</dbReference>
<reference evidence="6 7" key="1">
    <citation type="submission" date="2019-02" db="EMBL/GenBank/DDBJ databases">
        <title>Genomic Encyclopedia of Type Strains, Phase IV (KMG-IV): sequencing the most valuable type-strain genomes for metagenomic binning, comparative biology and taxonomic classification.</title>
        <authorList>
            <person name="Goeker M."/>
        </authorList>
    </citation>
    <scope>NUCLEOTIDE SEQUENCE [LARGE SCALE GENOMIC DNA]</scope>
    <source>
        <strain evidence="6 7">DSM 101727</strain>
    </source>
</reference>
<keyword evidence="2 4" id="KW-0238">DNA-binding</keyword>
<dbReference type="NCBIfam" id="NF041196">
    <property type="entry name" value="ScbR_bind_reg"/>
    <property type="match status" value="1"/>
</dbReference>
<organism evidence="6 7">
    <name type="scientific">Herbihabitans rhizosphaerae</name>
    <dbReference type="NCBI Taxonomy" id="1872711"/>
    <lineage>
        <taxon>Bacteria</taxon>
        <taxon>Bacillati</taxon>
        <taxon>Actinomycetota</taxon>
        <taxon>Actinomycetes</taxon>
        <taxon>Pseudonocardiales</taxon>
        <taxon>Pseudonocardiaceae</taxon>
        <taxon>Herbihabitans</taxon>
    </lineage>
</organism>
<dbReference type="InterPro" id="IPR047923">
    <property type="entry name" value="ArpA-like"/>
</dbReference>
<dbReference type="GO" id="GO:0000976">
    <property type="term" value="F:transcription cis-regulatory region binding"/>
    <property type="evidence" value="ECO:0007669"/>
    <property type="project" value="TreeGrafter"/>
</dbReference>
<dbReference type="PRINTS" id="PR00455">
    <property type="entry name" value="HTHTETR"/>
</dbReference>
<keyword evidence="3" id="KW-0804">Transcription</keyword>
<feature type="DNA-binding region" description="H-T-H motif" evidence="4">
    <location>
        <begin position="31"/>
        <end position="50"/>
    </location>
</feature>
<dbReference type="OrthoDB" id="3237195at2"/>
<evidence type="ECO:0000259" key="5">
    <source>
        <dbReference type="PROSITE" id="PS50977"/>
    </source>
</evidence>
<dbReference type="GO" id="GO:0003700">
    <property type="term" value="F:DNA-binding transcription factor activity"/>
    <property type="evidence" value="ECO:0007669"/>
    <property type="project" value="TreeGrafter"/>
</dbReference>
<dbReference type="Proteomes" id="UP000294257">
    <property type="component" value="Unassembled WGS sequence"/>
</dbReference>
<dbReference type="Gene3D" id="1.10.357.10">
    <property type="entry name" value="Tetracycline Repressor, domain 2"/>
    <property type="match status" value="1"/>
</dbReference>
<keyword evidence="1" id="KW-0805">Transcription regulation</keyword>
<name>A0A4Q7KK41_9PSEU</name>